<gene>
    <name evidence="3" type="ORF">PQJ73_26300</name>
</gene>
<dbReference type="Proteomes" id="UP001165652">
    <property type="component" value="Unassembled WGS sequence"/>
</dbReference>
<comment type="similarity">
    <text evidence="1">Belongs to the short-chain dehydrogenases/reductases (SDR) family.</text>
</comment>
<dbReference type="SUPFAM" id="SSF51735">
    <property type="entry name" value="NAD(P)-binding Rossmann-fold domains"/>
    <property type="match status" value="1"/>
</dbReference>
<evidence type="ECO:0000313" key="3">
    <source>
        <dbReference type="EMBL" id="MDC7789207.1"/>
    </source>
</evidence>
<dbReference type="PRINTS" id="PR00081">
    <property type="entry name" value="GDHRDH"/>
</dbReference>
<feature type="compositionally biased region" description="Low complexity" evidence="2">
    <location>
        <begin position="15"/>
        <end position="26"/>
    </location>
</feature>
<accession>A0ABT5JHZ2</accession>
<comment type="caution">
    <text evidence="3">The sequence shown here is derived from an EMBL/GenBank/DDBJ whole genome shotgun (WGS) entry which is preliminary data.</text>
</comment>
<dbReference type="Pfam" id="PF13561">
    <property type="entry name" value="adh_short_C2"/>
    <property type="match status" value="1"/>
</dbReference>
<proteinExistence type="inferred from homology"/>
<dbReference type="PRINTS" id="PR00080">
    <property type="entry name" value="SDRFAMILY"/>
</dbReference>
<organism evidence="3 4">
    <name type="scientific">Rhodoplanes tepidamans</name>
    <name type="common">Rhodoplanes cryptolactis</name>
    <dbReference type="NCBI Taxonomy" id="200616"/>
    <lineage>
        <taxon>Bacteria</taxon>
        <taxon>Pseudomonadati</taxon>
        <taxon>Pseudomonadota</taxon>
        <taxon>Alphaproteobacteria</taxon>
        <taxon>Hyphomicrobiales</taxon>
        <taxon>Nitrobacteraceae</taxon>
        <taxon>Rhodoplanes</taxon>
    </lineage>
</organism>
<keyword evidence="4" id="KW-1185">Reference proteome</keyword>
<evidence type="ECO:0000313" key="4">
    <source>
        <dbReference type="Proteomes" id="UP001165652"/>
    </source>
</evidence>
<dbReference type="EMBL" id="JAQQLI010000064">
    <property type="protein sequence ID" value="MDC7789207.1"/>
    <property type="molecule type" value="Genomic_DNA"/>
</dbReference>
<sequence length="316" mass="32463">MTDSTTVSERPEPPAVADPAGGAPIATPAAIPAAVPDGAPAEARCPFHAGAMAGAPGPGVLAGAGLAPAAAAGPKTMVLTGASRGIGHATVRLFAEAGWRIITCSRQPFDRARCPWEEGPDDHVQVDLNDLRALNLAIVDIKARLGGGPLHALINNAGISPKSPEGGRLSSLTTPVATWMEVLHVNFLAPVLLARGLFDELKAGQGTVVNVTSIVGSRVHPFAGTAYATSKAALACLTREMAHDFAPHGIRVNAIAPGEIKTDILSPDTEARLAPLIPMRRVGSPMEVAKVLHFLCSDAASYVTGEEIHINGGQAL</sequence>
<evidence type="ECO:0000256" key="2">
    <source>
        <dbReference type="SAM" id="MobiDB-lite"/>
    </source>
</evidence>
<dbReference type="InterPro" id="IPR036291">
    <property type="entry name" value="NAD(P)-bd_dom_sf"/>
</dbReference>
<dbReference type="CDD" id="cd05233">
    <property type="entry name" value="SDR_c"/>
    <property type="match status" value="1"/>
</dbReference>
<dbReference type="InterPro" id="IPR020904">
    <property type="entry name" value="Sc_DH/Rdtase_CS"/>
</dbReference>
<dbReference type="Gene3D" id="3.40.50.720">
    <property type="entry name" value="NAD(P)-binding Rossmann-like Domain"/>
    <property type="match status" value="1"/>
</dbReference>
<feature type="region of interest" description="Disordered" evidence="2">
    <location>
        <begin position="1"/>
        <end position="26"/>
    </location>
</feature>
<dbReference type="PANTHER" id="PTHR42760:SF106">
    <property type="entry name" value="PROTEIN FIXR"/>
    <property type="match status" value="1"/>
</dbReference>
<name>A0ABT5JHZ2_RHOTP</name>
<evidence type="ECO:0000256" key="1">
    <source>
        <dbReference type="ARBA" id="ARBA00006484"/>
    </source>
</evidence>
<protein>
    <submittedName>
        <fullName evidence="3">SDR family NAD(P)-dependent oxidoreductase</fullName>
    </submittedName>
</protein>
<reference evidence="3" key="1">
    <citation type="journal article" date="2023" name="Microbiol Resour">
        <title>Genome Sequences of Rhodoplanes serenus and Two Thermotolerant Strains, Rhodoplanes tepidamans and 'Rhodoplanes cryptolactis,' Further Refine the Genus.</title>
        <authorList>
            <person name="Rayyan A.A."/>
            <person name="Kyndt J.A."/>
        </authorList>
    </citation>
    <scope>NUCLEOTIDE SEQUENCE</scope>
    <source>
        <strain evidence="3">DSM 9987</strain>
    </source>
</reference>
<dbReference type="InterPro" id="IPR002347">
    <property type="entry name" value="SDR_fam"/>
</dbReference>
<reference evidence="3" key="2">
    <citation type="submission" date="2023-02" db="EMBL/GenBank/DDBJ databases">
        <authorList>
            <person name="Rayyan A."/>
            <person name="Meyer T."/>
            <person name="Kyndt J.A."/>
        </authorList>
    </citation>
    <scope>NUCLEOTIDE SEQUENCE</scope>
    <source>
        <strain evidence="3">DSM 9987</strain>
    </source>
</reference>
<dbReference type="PANTHER" id="PTHR42760">
    <property type="entry name" value="SHORT-CHAIN DEHYDROGENASES/REDUCTASES FAMILY MEMBER"/>
    <property type="match status" value="1"/>
</dbReference>
<dbReference type="PROSITE" id="PS00061">
    <property type="entry name" value="ADH_SHORT"/>
    <property type="match status" value="1"/>
</dbReference>